<dbReference type="GO" id="GO:0005506">
    <property type="term" value="F:iron ion binding"/>
    <property type="evidence" value="ECO:0007669"/>
    <property type="project" value="InterPro"/>
</dbReference>
<feature type="binding site" description="covalent" evidence="6">
    <location>
        <position position="60"/>
    </location>
    <ligand>
        <name>heme c</name>
        <dbReference type="ChEBI" id="CHEBI:61717"/>
    </ligand>
</feature>
<dbReference type="AlphaFoldDB" id="A0AAE3LTF0"/>
<evidence type="ECO:0000256" key="8">
    <source>
        <dbReference type="SAM" id="Phobius"/>
    </source>
</evidence>
<keyword evidence="8" id="KW-1133">Transmembrane helix</keyword>
<evidence type="ECO:0000256" key="5">
    <source>
        <dbReference type="ARBA" id="ARBA00023004"/>
    </source>
</evidence>
<feature type="binding site" description="axial binding residue" evidence="7">
    <location>
        <position position="61"/>
    </location>
    <ligand>
        <name>heme c</name>
        <dbReference type="ChEBI" id="CHEBI:61717"/>
    </ligand>
    <ligandPart>
        <name>Fe</name>
        <dbReference type="ChEBI" id="CHEBI:18248"/>
    </ligandPart>
</feature>
<dbReference type="PROSITE" id="PS51007">
    <property type="entry name" value="CYTC"/>
    <property type="match status" value="1"/>
</dbReference>
<dbReference type="Gene3D" id="1.10.760.10">
    <property type="entry name" value="Cytochrome c-like domain"/>
    <property type="match status" value="1"/>
</dbReference>
<accession>A0AAE3LTF0</accession>
<dbReference type="InterPro" id="IPR012218">
    <property type="entry name" value="Cyt_c_BACSU-c550-type"/>
</dbReference>
<evidence type="ECO:0000256" key="6">
    <source>
        <dbReference type="PIRSR" id="PIRSR000025-1"/>
    </source>
</evidence>
<evidence type="ECO:0000313" key="10">
    <source>
        <dbReference type="EMBL" id="MCU9613903.1"/>
    </source>
</evidence>
<dbReference type="InterPro" id="IPR051811">
    <property type="entry name" value="Cytochrome_c550/c551-like"/>
</dbReference>
<feature type="transmembrane region" description="Helical" evidence="8">
    <location>
        <begin position="6"/>
        <end position="26"/>
    </location>
</feature>
<evidence type="ECO:0000256" key="1">
    <source>
        <dbReference type="ARBA" id="ARBA00022448"/>
    </source>
</evidence>
<keyword evidence="3 7" id="KW-0479">Metal-binding</keyword>
<organism evidence="10 11">
    <name type="scientific">Perspicuibacillus lycopersici</name>
    <dbReference type="NCBI Taxonomy" id="1325689"/>
    <lineage>
        <taxon>Bacteria</taxon>
        <taxon>Bacillati</taxon>
        <taxon>Bacillota</taxon>
        <taxon>Bacilli</taxon>
        <taxon>Bacillales</taxon>
        <taxon>Bacillaceae</taxon>
        <taxon>Perspicuibacillus</taxon>
    </lineage>
</organism>
<comment type="caution">
    <text evidence="10">The sequence shown here is derived from an EMBL/GenBank/DDBJ whole genome shotgun (WGS) entry which is preliminary data.</text>
</comment>
<dbReference type="GO" id="GO:0020037">
    <property type="term" value="F:heme binding"/>
    <property type="evidence" value="ECO:0007669"/>
    <property type="project" value="InterPro"/>
</dbReference>
<keyword evidence="4" id="KW-0249">Electron transport</keyword>
<evidence type="ECO:0000256" key="2">
    <source>
        <dbReference type="ARBA" id="ARBA00022617"/>
    </source>
</evidence>
<keyword evidence="8" id="KW-0812">Transmembrane</keyword>
<dbReference type="PANTHER" id="PTHR37823:SF2">
    <property type="entry name" value="CYTOCHROME C-550"/>
    <property type="match status" value="1"/>
</dbReference>
<dbReference type="InterPro" id="IPR054780">
    <property type="entry name" value="Cytochro_C550_firm"/>
</dbReference>
<dbReference type="NCBIfam" id="NF045773">
    <property type="entry name" value="cytochro_C550"/>
    <property type="match status" value="1"/>
</dbReference>
<keyword evidence="1" id="KW-0813">Transport</keyword>
<dbReference type="Proteomes" id="UP001209318">
    <property type="component" value="Unassembled WGS sequence"/>
</dbReference>
<dbReference type="RefSeq" id="WP_263073138.1">
    <property type="nucleotide sequence ID" value="NZ_JAOUSF010000003.1"/>
</dbReference>
<evidence type="ECO:0000313" key="11">
    <source>
        <dbReference type="Proteomes" id="UP001209318"/>
    </source>
</evidence>
<keyword evidence="11" id="KW-1185">Reference proteome</keyword>
<dbReference type="PANTHER" id="PTHR37823">
    <property type="entry name" value="CYTOCHROME C-553-LIKE"/>
    <property type="match status" value="1"/>
</dbReference>
<evidence type="ECO:0000256" key="4">
    <source>
        <dbReference type="ARBA" id="ARBA00022982"/>
    </source>
</evidence>
<evidence type="ECO:0000256" key="3">
    <source>
        <dbReference type="ARBA" id="ARBA00022723"/>
    </source>
</evidence>
<dbReference type="InterPro" id="IPR009056">
    <property type="entry name" value="Cyt_c-like_dom"/>
</dbReference>
<dbReference type="GO" id="GO:0009055">
    <property type="term" value="F:electron transfer activity"/>
    <property type="evidence" value="ECO:0007669"/>
    <property type="project" value="InterPro"/>
</dbReference>
<gene>
    <name evidence="10" type="ORF">OEV98_10055</name>
</gene>
<protein>
    <submittedName>
        <fullName evidence="10">Cytochrome c</fullName>
    </submittedName>
</protein>
<dbReference type="PIRSF" id="PIRSF000025">
    <property type="entry name" value="Cytc_Bsub_c550"/>
    <property type="match status" value="1"/>
</dbReference>
<dbReference type="InterPro" id="IPR036909">
    <property type="entry name" value="Cyt_c-like_dom_sf"/>
</dbReference>
<proteinExistence type="predicted"/>
<sequence>MKRNALVPYFLIMVLGICLVIALPLFDNGSGNEAEAGEENGGETVAQAPEDIYNSTCYTCHGSNYEGGAGPSLKGVGERLSADEIKDVLVNGRTGDMGTMPPGLIPDQANVDAMVEWLTTLE</sequence>
<keyword evidence="8" id="KW-0472">Membrane</keyword>
<name>A0AAE3LTF0_9BACI</name>
<reference evidence="10" key="1">
    <citation type="submission" date="2022-10" db="EMBL/GenBank/DDBJ databases">
        <title>Description of Fervidibacillus gen. nov. in the family Fervidibacillaceae fam. nov. with two species, Fervidibacillus albus sp. nov., and Fervidibacillus halotolerans sp. nov., isolated from tidal flat sediments.</title>
        <authorList>
            <person name="Kwon K.K."/>
            <person name="Yang S.-H."/>
        </authorList>
    </citation>
    <scope>NUCLEOTIDE SEQUENCE</scope>
    <source>
        <strain evidence="10">JCM 19140</strain>
    </source>
</reference>
<feature type="binding site" description="axial binding residue" evidence="7">
    <location>
        <position position="100"/>
    </location>
    <ligand>
        <name>heme c</name>
        <dbReference type="ChEBI" id="CHEBI:61717"/>
    </ligand>
    <ligandPart>
        <name>Fe</name>
        <dbReference type="ChEBI" id="CHEBI:18248"/>
    </ligandPart>
</feature>
<evidence type="ECO:0000256" key="7">
    <source>
        <dbReference type="PIRSR" id="PIRSR000025-2"/>
    </source>
</evidence>
<dbReference type="EMBL" id="JAOUSF010000003">
    <property type="protein sequence ID" value="MCU9613903.1"/>
    <property type="molecule type" value="Genomic_DNA"/>
</dbReference>
<comment type="PTM">
    <text evidence="6">Binds 1 heme c group covalently per subunit.</text>
</comment>
<keyword evidence="5 7" id="KW-0408">Iron</keyword>
<dbReference type="Pfam" id="PF13442">
    <property type="entry name" value="Cytochrome_CBB3"/>
    <property type="match status" value="1"/>
</dbReference>
<feature type="domain" description="Cytochrome c" evidence="9">
    <location>
        <begin position="44"/>
        <end position="122"/>
    </location>
</feature>
<keyword evidence="2 6" id="KW-0349">Heme</keyword>
<dbReference type="GO" id="GO:0016020">
    <property type="term" value="C:membrane"/>
    <property type="evidence" value="ECO:0007669"/>
    <property type="project" value="InterPro"/>
</dbReference>
<dbReference type="SUPFAM" id="SSF46626">
    <property type="entry name" value="Cytochrome c"/>
    <property type="match status" value="1"/>
</dbReference>
<evidence type="ECO:0000259" key="9">
    <source>
        <dbReference type="PROSITE" id="PS51007"/>
    </source>
</evidence>
<feature type="binding site" description="covalent" evidence="6">
    <location>
        <position position="57"/>
    </location>
    <ligand>
        <name>heme c</name>
        <dbReference type="ChEBI" id="CHEBI:61717"/>
    </ligand>
</feature>